<proteinExistence type="inferred from homology"/>
<dbReference type="GO" id="GO:0046872">
    <property type="term" value="F:metal ion binding"/>
    <property type="evidence" value="ECO:0007669"/>
    <property type="project" value="UniProtKB-KW"/>
</dbReference>
<dbReference type="EC" id="1.13.11.-" evidence="6"/>
<organism evidence="8 9">
    <name type="scientific">Actinomycetospora succinea</name>
    <dbReference type="NCBI Taxonomy" id="663603"/>
    <lineage>
        <taxon>Bacteria</taxon>
        <taxon>Bacillati</taxon>
        <taxon>Actinomycetota</taxon>
        <taxon>Actinomycetes</taxon>
        <taxon>Pseudonocardiales</taxon>
        <taxon>Pseudonocardiaceae</taxon>
        <taxon>Actinomycetospora</taxon>
    </lineage>
</organism>
<evidence type="ECO:0000256" key="5">
    <source>
        <dbReference type="PIRSR" id="PIRSR604294-1"/>
    </source>
</evidence>
<feature type="binding site" evidence="5">
    <location>
        <position position="202"/>
    </location>
    <ligand>
        <name>Fe cation</name>
        <dbReference type="ChEBI" id="CHEBI:24875"/>
        <note>catalytic</note>
    </ligand>
</feature>
<dbReference type="GO" id="GO:0010436">
    <property type="term" value="F:carotenoid dioxygenase activity"/>
    <property type="evidence" value="ECO:0007669"/>
    <property type="project" value="TreeGrafter"/>
</dbReference>
<reference evidence="8 9" key="1">
    <citation type="submission" date="2019-03" db="EMBL/GenBank/DDBJ databases">
        <title>Genomic Encyclopedia of Type Strains, Phase IV (KMG-IV): sequencing the most valuable type-strain genomes for metagenomic binning, comparative biology and taxonomic classification.</title>
        <authorList>
            <person name="Goeker M."/>
        </authorList>
    </citation>
    <scope>NUCLEOTIDE SEQUENCE [LARGE SCALE GENOMIC DNA]</scope>
    <source>
        <strain evidence="8 9">DSM 45775</strain>
    </source>
</reference>
<keyword evidence="4 5" id="KW-0408">Iron</keyword>
<evidence type="ECO:0000256" key="2">
    <source>
        <dbReference type="ARBA" id="ARBA00022723"/>
    </source>
</evidence>
<feature type="region of interest" description="Disordered" evidence="7">
    <location>
        <begin position="1"/>
        <end position="21"/>
    </location>
</feature>
<accession>A0A4R6VF91</accession>
<feature type="binding site" evidence="5">
    <location>
        <position position="449"/>
    </location>
    <ligand>
        <name>Fe cation</name>
        <dbReference type="ChEBI" id="CHEBI:24875"/>
        <note>catalytic</note>
    </ligand>
</feature>
<evidence type="ECO:0000313" key="9">
    <source>
        <dbReference type="Proteomes" id="UP000295705"/>
    </source>
</evidence>
<sequence length="461" mass="49330">MTTTPSSLGRRPELGGRFTPVPDEIDAVDLPVEGTLPPELTGRYVRNGPNPLPGEESTHLFTGHGMLHGVRLRDGRAEWYRNRWVRTGALEGRPFLSEAGVDLTAVPANTHVIEHGGRLFALVENGLPYEVDGELATVGPCDFGGRLTTAMTAHPKTDPVSGDLHFFGYSPFPPYLTYHRLSAAGQDLVSREVAVAGPTMMHDFAITAEHVVWLDLPLTFQWERMATGMPFGWDDAYGARLGVMRQDAPACAVTWFDVDPCYVFHVGGACTDADGRVVVDGARYAPADVALMWGTPVPGDPAALAAATGTARMHRWTLDPRDGSVAETALEDRGVEFPTIDESLVGRPSRWRYAIADRGVRGERAGAVVKVDADGTLAAHELGPDVVAGEAVFVPSADAGRAEDDGWLITITTTRDGAASQLLVLDATEVAGAPVAAVTLPRGVPSGFHGSWFPDGLRPRE</sequence>
<feature type="binding site" evidence="5">
    <location>
        <position position="154"/>
    </location>
    <ligand>
        <name>Fe cation</name>
        <dbReference type="ChEBI" id="CHEBI:24875"/>
        <note>catalytic</note>
    </ligand>
</feature>
<name>A0A4R6VF91_9PSEU</name>
<evidence type="ECO:0000256" key="4">
    <source>
        <dbReference type="ARBA" id="ARBA00023004"/>
    </source>
</evidence>
<dbReference type="Proteomes" id="UP000295705">
    <property type="component" value="Unassembled WGS sequence"/>
</dbReference>
<evidence type="ECO:0000256" key="1">
    <source>
        <dbReference type="ARBA" id="ARBA00006787"/>
    </source>
</evidence>
<dbReference type="RefSeq" id="WP_133827001.1">
    <property type="nucleotide sequence ID" value="NZ_BAABHR010000052.1"/>
</dbReference>
<dbReference type="Pfam" id="PF03055">
    <property type="entry name" value="RPE65"/>
    <property type="match status" value="1"/>
</dbReference>
<evidence type="ECO:0000256" key="3">
    <source>
        <dbReference type="ARBA" id="ARBA00023002"/>
    </source>
</evidence>
<dbReference type="GO" id="GO:0016121">
    <property type="term" value="P:carotene catabolic process"/>
    <property type="evidence" value="ECO:0007669"/>
    <property type="project" value="TreeGrafter"/>
</dbReference>
<protein>
    <recommendedName>
        <fullName evidence="6">Dioxygenase</fullName>
        <ecNumber evidence="6">1.13.11.-</ecNumber>
    </recommendedName>
</protein>
<dbReference type="AlphaFoldDB" id="A0A4R6VF91"/>
<dbReference type="PANTHER" id="PTHR10543">
    <property type="entry name" value="BETA-CAROTENE DIOXYGENASE"/>
    <property type="match status" value="1"/>
</dbReference>
<keyword evidence="6 8" id="KW-0223">Dioxygenase</keyword>
<evidence type="ECO:0000256" key="6">
    <source>
        <dbReference type="RuleBase" id="RU364048"/>
    </source>
</evidence>
<keyword evidence="3 6" id="KW-0560">Oxidoreductase</keyword>
<gene>
    <name evidence="8" type="ORF">EV188_103736</name>
</gene>
<dbReference type="InterPro" id="IPR004294">
    <property type="entry name" value="Carotenoid_Oase"/>
</dbReference>
<comment type="cofactor">
    <cofactor evidence="5 6">
        <name>Fe(2+)</name>
        <dbReference type="ChEBI" id="CHEBI:29033"/>
    </cofactor>
    <text evidence="5 6">Binds 1 Fe(2+) ion per subunit.</text>
</comment>
<dbReference type="OrthoDB" id="6636843at2"/>
<dbReference type="PANTHER" id="PTHR10543:SF89">
    <property type="entry name" value="CAROTENOID 9,10(9',10')-CLEAVAGE DIOXYGENASE 1"/>
    <property type="match status" value="1"/>
</dbReference>
<evidence type="ECO:0000256" key="7">
    <source>
        <dbReference type="SAM" id="MobiDB-lite"/>
    </source>
</evidence>
<feature type="binding site" evidence="5">
    <location>
        <position position="265"/>
    </location>
    <ligand>
        <name>Fe cation</name>
        <dbReference type="ChEBI" id="CHEBI:24875"/>
        <note>catalytic</note>
    </ligand>
</feature>
<keyword evidence="2 5" id="KW-0479">Metal-binding</keyword>
<evidence type="ECO:0000313" key="8">
    <source>
        <dbReference type="EMBL" id="TDQ61229.1"/>
    </source>
</evidence>
<keyword evidence="9" id="KW-1185">Reference proteome</keyword>
<dbReference type="EMBL" id="SNYO01000003">
    <property type="protein sequence ID" value="TDQ61229.1"/>
    <property type="molecule type" value="Genomic_DNA"/>
</dbReference>
<comment type="caution">
    <text evidence="8">The sequence shown here is derived from an EMBL/GenBank/DDBJ whole genome shotgun (WGS) entry which is preliminary data.</text>
</comment>
<comment type="similarity">
    <text evidence="1 6">Belongs to the carotenoid oxygenase family.</text>
</comment>